<dbReference type="Pfam" id="PF13676">
    <property type="entry name" value="TIR_2"/>
    <property type="match status" value="1"/>
</dbReference>
<dbReference type="Gene3D" id="3.40.50.10140">
    <property type="entry name" value="Toll/interleukin-1 receptor homology (TIR) domain"/>
    <property type="match status" value="1"/>
</dbReference>
<proteinExistence type="predicted"/>
<dbReference type="InterPro" id="IPR000157">
    <property type="entry name" value="TIR_dom"/>
</dbReference>
<dbReference type="AlphaFoldDB" id="A0A9D9E3S9"/>
<dbReference type="Pfam" id="PF13289">
    <property type="entry name" value="SIR2_2"/>
    <property type="match status" value="1"/>
</dbReference>
<name>A0A9D9E3S9_9BACT</name>
<keyword evidence="2" id="KW-0675">Receptor</keyword>
<dbReference type="SUPFAM" id="SSF52200">
    <property type="entry name" value="Toll/Interleukin receptor TIR domain"/>
    <property type="match status" value="1"/>
</dbReference>
<dbReference type="PROSITE" id="PS50104">
    <property type="entry name" value="TIR"/>
    <property type="match status" value="1"/>
</dbReference>
<dbReference type="Proteomes" id="UP000823636">
    <property type="component" value="Unassembled WGS sequence"/>
</dbReference>
<evidence type="ECO:0000313" key="2">
    <source>
        <dbReference type="EMBL" id="MBO8437410.1"/>
    </source>
</evidence>
<evidence type="ECO:0000259" key="1">
    <source>
        <dbReference type="PROSITE" id="PS50104"/>
    </source>
</evidence>
<dbReference type="InterPro" id="IPR035897">
    <property type="entry name" value="Toll_tir_struct_dom_sf"/>
</dbReference>
<reference evidence="2" key="1">
    <citation type="submission" date="2020-10" db="EMBL/GenBank/DDBJ databases">
        <authorList>
            <person name="Gilroy R."/>
        </authorList>
    </citation>
    <scope>NUCLEOTIDE SEQUENCE</scope>
    <source>
        <strain evidence="2">G3-4614</strain>
    </source>
</reference>
<sequence length="441" mass="51817">MDVFDDFFSKDISGDSIFIDNDKPAWDRLIEGILRGDVIPVIGPGILYDGANLHDKLVEYISAKFRLSDKPKSFSELVYNYDFIRQTRNERDAIYMIMNQIFTKKFQPSRLLRELLSIRQFPFVITTSFTPLVEDAMREVWGDELRVMRFNNNPSENNDICGEADLRKPTVYYMFGKVGENARRYVLTDTDMLSFCSSWLSDTNLRPNNLVSELKNKYLLMLGNSYSDWLFRFIWYSIRKVNEGEGLYVYDVVEDGLPDFLERHHTFIRKDPEEVVGKIKKMLEDKISKNEKTKFDRVDTNTDIFISYSRSDSKIAEALYNELSARGKRVWYDRNDISYGGNFMSEIRSGIRSARYFVPIFTKHIEEERNEVHVYRNEWDEAMQVAISLGRKYIIPVSEDGFDFYKASIPEKMQQHNAIIFNQNDNMKSVADKILHIMNQE</sequence>
<protein>
    <submittedName>
        <fullName evidence="2">Toll/interleukin-1 receptor domain-containing protein</fullName>
    </submittedName>
</protein>
<organism evidence="2 3">
    <name type="scientific">Candidatus Caccoplasma merdipullorum</name>
    <dbReference type="NCBI Taxonomy" id="2840718"/>
    <lineage>
        <taxon>Bacteria</taxon>
        <taxon>Pseudomonadati</taxon>
        <taxon>Bacteroidota</taxon>
        <taxon>Bacteroidia</taxon>
        <taxon>Bacteroidales</taxon>
        <taxon>Bacteroidaceae</taxon>
        <taxon>Bacteroidaceae incertae sedis</taxon>
        <taxon>Candidatus Caccoplasma</taxon>
    </lineage>
</organism>
<dbReference type="EMBL" id="JADIMW010000006">
    <property type="protein sequence ID" value="MBO8437410.1"/>
    <property type="molecule type" value="Genomic_DNA"/>
</dbReference>
<comment type="caution">
    <text evidence="2">The sequence shown here is derived from an EMBL/GenBank/DDBJ whole genome shotgun (WGS) entry which is preliminary data.</text>
</comment>
<gene>
    <name evidence="2" type="ORF">IAC54_00730</name>
</gene>
<reference evidence="2" key="2">
    <citation type="journal article" date="2021" name="PeerJ">
        <title>Extensive microbial diversity within the chicken gut microbiome revealed by metagenomics and culture.</title>
        <authorList>
            <person name="Gilroy R."/>
            <person name="Ravi A."/>
            <person name="Getino M."/>
            <person name="Pursley I."/>
            <person name="Horton D.L."/>
            <person name="Alikhan N.F."/>
            <person name="Baker D."/>
            <person name="Gharbi K."/>
            <person name="Hall N."/>
            <person name="Watson M."/>
            <person name="Adriaenssens E.M."/>
            <person name="Foster-Nyarko E."/>
            <person name="Jarju S."/>
            <person name="Secka A."/>
            <person name="Antonio M."/>
            <person name="Oren A."/>
            <person name="Chaudhuri R.R."/>
            <person name="La Ragione R."/>
            <person name="Hildebrand F."/>
            <person name="Pallen M.J."/>
        </authorList>
    </citation>
    <scope>NUCLEOTIDE SEQUENCE</scope>
    <source>
        <strain evidence="2">G3-4614</strain>
    </source>
</reference>
<dbReference type="GO" id="GO:0007165">
    <property type="term" value="P:signal transduction"/>
    <property type="evidence" value="ECO:0007669"/>
    <property type="project" value="InterPro"/>
</dbReference>
<accession>A0A9D9E3S9</accession>
<feature type="domain" description="TIR" evidence="1">
    <location>
        <begin position="300"/>
        <end position="438"/>
    </location>
</feature>
<evidence type="ECO:0000313" key="3">
    <source>
        <dbReference type="Proteomes" id="UP000823636"/>
    </source>
</evidence>